<evidence type="ECO:0000256" key="2">
    <source>
        <dbReference type="SAM" id="Phobius"/>
    </source>
</evidence>
<evidence type="ECO:0008006" key="5">
    <source>
        <dbReference type="Google" id="ProtNLM"/>
    </source>
</evidence>
<feature type="compositionally biased region" description="Basic and acidic residues" evidence="1">
    <location>
        <begin position="67"/>
        <end position="78"/>
    </location>
</feature>
<feature type="transmembrane region" description="Helical" evidence="2">
    <location>
        <begin position="1387"/>
        <end position="1409"/>
    </location>
</feature>
<dbReference type="SUPFAM" id="SSF52047">
    <property type="entry name" value="RNI-like"/>
    <property type="match status" value="1"/>
</dbReference>
<keyword evidence="2" id="KW-0812">Transmembrane</keyword>
<evidence type="ECO:0000256" key="1">
    <source>
        <dbReference type="SAM" id="MobiDB-lite"/>
    </source>
</evidence>
<dbReference type="HOGENOM" id="CLU_247924_0_0_1"/>
<gene>
    <name evidence="3" type="ORF">SCHCODRAFT_238218</name>
</gene>
<keyword evidence="2" id="KW-0472">Membrane</keyword>
<feature type="compositionally biased region" description="Low complexity" evidence="1">
    <location>
        <begin position="1"/>
        <end position="11"/>
    </location>
</feature>
<evidence type="ECO:0000313" key="3">
    <source>
        <dbReference type="EMBL" id="EFI92041.1"/>
    </source>
</evidence>
<feature type="compositionally biased region" description="Basic and acidic residues" evidence="1">
    <location>
        <begin position="87"/>
        <end position="98"/>
    </location>
</feature>
<proteinExistence type="predicted"/>
<feature type="transmembrane region" description="Helical" evidence="2">
    <location>
        <begin position="354"/>
        <end position="378"/>
    </location>
</feature>
<keyword evidence="2" id="KW-1133">Transmembrane helix</keyword>
<feature type="region of interest" description="Disordered" evidence="1">
    <location>
        <begin position="1"/>
        <end position="22"/>
    </location>
</feature>
<name>D8QJ78_SCHCM</name>
<keyword evidence="4" id="KW-1185">Reference proteome</keyword>
<reference evidence="3 4" key="1">
    <citation type="journal article" date="2010" name="Nat. Biotechnol.">
        <title>Genome sequence of the model mushroom Schizophyllum commune.</title>
        <authorList>
            <person name="Ohm R.A."/>
            <person name="de Jong J.F."/>
            <person name="Lugones L.G."/>
            <person name="Aerts A."/>
            <person name="Kothe E."/>
            <person name="Stajich J.E."/>
            <person name="de Vries R.P."/>
            <person name="Record E."/>
            <person name="Levasseur A."/>
            <person name="Baker S.E."/>
            <person name="Bartholomew K.A."/>
            <person name="Coutinho P.M."/>
            <person name="Erdmann S."/>
            <person name="Fowler T.J."/>
            <person name="Gathman A.C."/>
            <person name="Lombard V."/>
            <person name="Henrissat B."/>
            <person name="Knabe N."/>
            <person name="Kuees U."/>
            <person name="Lilly W.W."/>
            <person name="Lindquist E."/>
            <person name="Lucas S."/>
            <person name="Magnuson J.K."/>
            <person name="Piumi F."/>
            <person name="Raudaskoski M."/>
            <person name="Salamov A."/>
            <person name="Schmutz J."/>
            <person name="Schwarze F.W.M.R."/>
            <person name="vanKuyk P.A."/>
            <person name="Horton J.S."/>
            <person name="Grigoriev I.V."/>
            <person name="Woesten H.A.B."/>
        </authorList>
    </citation>
    <scope>NUCLEOTIDE SEQUENCE [LARGE SCALE GENOMIC DNA]</scope>
    <source>
        <strain evidence="4">H4-8 / FGSC 9210</strain>
    </source>
</reference>
<protein>
    <recommendedName>
        <fullName evidence="5">F-box domain-containing protein</fullName>
    </recommendedName>
</protein>
<feature type="transmembrane region" description="Helical" evidence="2">
    <location>
        <begin position="193"/>
        <end position="216"/>
    </location>
</feature>
<organism evidence="4">
    <name type="scientific">Schizophyllum commune (strain H4-8 / FGSC 9210)</name>
    <name type="common">Split gill fungus</name>
    <dbReference type="NCBI Taxonomy" id="578458"/>
    <lineage>
        <taxon>Eukaryota</taxon>
        <taxon>Fungi</taxon>
        <taxon>Dikarya</taxon>
        <taxon>Basidiomycota</taxon>
        <taxon>Agaricomycotina</taxon>
        <taxon>Agaricomycetes</taxon>
        <taxon>Agaricomycetidae</taxon>
        <taxon>Agaricales</taxon>
        <taxon>Schizophyllaceae</taxon>
        <taxon>Schizophyllum</taxon>
    </lineage>
</organism>
<feature type="transmembrane region" description="Helical" evidence="2">
    <location>
        <begin position="283"/>
        <end position="311"/>
    </location>
</feature>
<feature type="transmembrane region" description="Helical" evidence="2">
    <location>
        <begin position="1485"/>
        <end position="1514"/>
    </location>
</feature>
<dbReference type="Proteomes" id="UP000007431">
    <property type="component" value="Unassembled WGS sequence"/>
</dbReference>
<dbReference type="VEuPathDB" id="FungiDB:SCHCODRAFT_02693223"/>
<evidence type="ECO:0000313" key="4">
    <source>
        <dbReference type="Proteomes" id="UP000007431"/>
    </source>
</evidence>
<accession>D8QJ78</accession>
<feature type="transmembrane region" description="Helical" evidence="2">
    <location>
        <begin position="1456"/>
        <end position="1479"/>
    </location>
</feature>
<sequence>MSHTFNPNSFFPVPPPQAREAHPKGIHTTYYHAHSAAQPERTACYEDPADRYTAPPPHRNWKRDHKRHESSEHHESSGHHHYHGHSWRKDDRKPSYKHRQDGVYDLSSLHGQGNGYTQDDGYTRDGNGYACDGNGYACDRNGFAGDNGHTQDNAPEDDDIYLARLNALRSFGRAILKTVGWLLKFVGWFAKTIAFVAIMSFAVGCGAAVGVVLLMVGKPLVDWLGKPSVDWLAVSAVTVGSLSDSEDSVNFSEDSLTDLKDSADFADDTRASLPPLHVARAGAVAGAMAFLVPGLLFFLTEVTFAGSHLFVKPRRLVERILRRLFFRHSPQGVFRHSSPPVYANDFARDERMDFVINAAVYVLATLCFAVGVGVWVVILPPGLGDEKSPGLEDEKSLVEDEKPFFSAIQTSLLGWAVMHVGFAGVLGLTMAVKTVPSGSQAKPYPVPGHSRVSSCRREEAGGAIVRAESAWYRFSALASIAPRSSQTADLFGIQLLHRSLLKTSRRPFLFFKSLSDEFRRAYAPLQHKMSRSPSLTLPNSGFPVSQGDPDTLDFAGRKADLPEIEHYSLTMQERHDLNLAKQARNRASRNDRAAFPDVGPAIEAYYAYISVEIMECYALRFNWSTFPKSLLTKVAIIDVKFMTKKMEKHAETKPQAALFGRLFGPRTYLPLELDTQTAMPDAVLTAIGLGVYPPLSFLSNHEWPRSRLSDDITSDQVCLRTVPAGYKTIGGSQKDEVEPPVVGPTPVERTVHDAYTLCGMVHFLDLNDDNLCDIAAYLSVKDTVALSSTCCTLRRTCEPFLFSTCRWKRYETPPRSLWKLIKHLHIHTDAPYNFPKKNDLFHDLSRLESLHVRAENIQVGLRQILLDAPNLHTLDLARLCWKLPSSGRTEDSDDDPDSECNYSLYYEPIGPFSSIACSPRALKFCSQFDIPYGDRPEGLCANKMRATRSSFASILVQLGIAHIEHLEVGVEALHLPIAAAYTWTSLRELVLTGYWVSPEHLSGPYDDPSLGTPSWVFGQIYLGTLLAAMPKLVAFKGDPLPSSGSVIPALEEFELSNPNARDGIFPHLPRCLRALALLTHPHTSHEMSAGNRNMQAKFTLTPSEVIAVLSAAPLPELRVLRFSVRDLVDAAVKDVCEHVARAFPRLELLEIHLEDPRDKMWSAHEMTACADALTPLTHLRCLRISTFNRVYGDVFWEKIKQEESQESVELHEWSRGMMPRHRIEIALFGEGDAAGTHRRFPQLREVWLPNTIQLGTRFGMYGQRRVWRIYDVDCTEEGKRFLRVDPGPHIDMVQREWPQGHGCATSVGQSALFHAGKGVVSSSYTAFSVATKGPSTDMYKSITQLQSAAIGQHTHGGIPQSPLARTGTFDSDSAILSPTSTERQCGFFYIFVLVTAFRMGIVVLAIVIGHQVLLYKHGKDSSWNVPESGVARAGAIGTAILSLLTMHMWRLLKKKYLLIFFLLNCGLFPAEGAIGAAILRAGGHVALIAAQSAIAALVGGLMLACSAIFFLLALEDT</sequence>
<dbReference type="EMBL" id="GL377314">
    <property type="protein sequence ID" value="EFI92041.1"/>
    <property type="molecule type" value="Genomic_DNA"/>
</dbReference>
<feature type="region of interest" description="Disordered" evidence="1">
    <location>
        <begin position="47"/>
        <end position="98"/>
    </location>
</feature>
<dbReference type="InParanoid" id="D8QJ78"/>